<dbReference type="FunFam" id="3.30.70.80:FF:000002">
    <property type="entry name" value="Subtilisin-like protease SBT5.3"/>
    <property type="match status" value="1"/>
</dbReference>
<evidence type="ECO:0000313" key="10">
    <source>
        <dbReference type="EMBL" id="KAK1296493.1"/>
    </source>
</evidence>
<keyword evidence="3" id="KW-0732">Signal</keyword>
<dbReference type="Gene3D" id="2.60.40.2310">
    <property type="match status" value="1"/>
</dbReference>
<dbReference type="InterPro" id="IPR000209">
    <property type="entry name" value="Peptidase_S8/S53_dom"/>
</dbReference>
<protein>
    <submittedName>
        <fullName evidence="10">Subtilisin-like protease</fullName>
    </submittedName>
</protein>
<gene>
    <name evidence="10" type="primary">ARA12</name>
    <name evidence="10" type="ORF">QJS10_CPB15g01154</name>
</gene>
<keyword evidence="2 10" id="KW-0645">Protease</keyword>
<evidence type="ECO:0000256" key="6">
    <source>
        <dbReference type="PROSITE-ProRule" id="PRU01240"/>
    </source>
</evidence>
<dbReference type="InterPro" id="IPR003137">
    <property type="entry name" value="PA_domain"/>
</dbReference>
<dbReference type="Gene3D" id="3.40.50.200">
    <property type="entry name" value="Peptidase S8/S53 domain"/>
    <property type="match status" value="2"/>
</dbReference>
<dbReference type="PANTHER" id="PTHR10795">
    <property type="entry name" value="PROPROTEIN CONVERTASE SUBTILISIN/KEXIN"/>
    <property type="match status" value="1"/>
</dbReference>
<dbReference type="Proteomes" id="UP001180020">
    <property type="component" value="Unassembled WGS sequence"/>
</dbReference>
<evidence type="ECO:0000256" key="3">
    <source>
        <dbReference type="ARBA" id="ARBA00022729"/>
    </source>
</evidence>
<dbReference type="InterPro" id="IPR045051">
    <property type="entry name" value="SBT"/>
</dbReference>
<keyword evidence="4" id="KW-0378">Hydrolase</keyword>
<name>A0AAV9D7R5_ACOCL</name>
<dbReference type="Pfam" id="PF00082">
    <property type="entry name" value="Peptidase_S8"/>
    <property type="match status" value="1"/>
</dbReference>
<dbReference type="AlphaFoldDB" id="A0AAV9D7R5"/>
<dbReference type="GO" id="GO:0006508">
    <property type="term" value="P:proteolysis"/>
    <property type="evidence" value="ECO:0007669"/>
    <property type="project" value="UniProtKB-KW"/>
</dbReference>
<dbReference type="InterPro" id="IPR023828">
    <property type="entry name" value="Peptidase_S8_Ser-AS"/>
</dbReference>
<feature type="domain" description="Peptidase S8/S53" evidence="7">
    <location>
        <begin position="132"/>
        <end position="230"/>
    </location>
</feature>
<feature type="domain" description="Subtilisin-like protease fibronectin type-III" evidence="9">
    <location>
        <begin position="307"/>
        <end position="392"/>
    </location>
</feature>
<reference evidence="10" key="1">
    <citation type="journal article" date="2023" name="Nat. Commun.">
        <title>Diploid and tetraploid genomes of Acorus and the evolution of monocots.</title>
        <authorList>
            <person name="Ma L."/>
            <person name="Liu K.W."/>
            <person name="Li Z."/>
            <person name="Hsiao Y.Y."/>
            <person name="Qi Y."/>
            <person name="Fu T."/>
            <person name="Tang G.D."/>
            <person name="Zhang D."/>
            <person name="Sun W.H."/>
            <person name="Liu D.K."/>
            <person name="Li Y."/>
            <person name="Chen G.Z."/>
            <person name="Liu X.D."/>
            <person name="Liao X.Y."/>
            <person name="Jiang Y.T."/>
            <person name="Yu X."/>
            <person name="Hao Y."/>
            <person name="Huang J."/>
            <person name="Zhao X.W."/>
            <person name="Ke S."/>
            <person name="Chen Y.Y."/>
            <person name="Wu W.L."/>
            <person name="Hsu J.L."/>
            <person name="Lin Y.F."/>
            <person name="Huang M.D."/>
            <person name="Li C.Y."/>
            <person name="Huang L."/>
            <person name="Wang Z.W."/>
            <person name="Zhao X."/>
            <person name="Zhong W.Y."/>
            <person name="Peng D.H."/>
            <person name="Ahmad S."/>
            <person name="Lan S."/>
            <person name="Zhang J.S."/>
            <person name="Tsai W.C."/>
            <person name="Van de Peer Y."/>
            <person name="Liu Z.J."/>
        </authorList>
    </citation>
    <scope>NUCLEOTIDE SEQUENCE</scope>
    <source>
        <strain evidence="10">CP</strain>
    </source>
</reference>
<dbReference type="CDD" id="cd02120">
    <property type="entry name" value="PA_subtilisin_like"/>
    <property type="match status" value="1"/>
</dbReference>
<dbReference type="GO" id="GO:0004252">
    <property type="term" value="F:serine-type endopeptidase activity"/>
    <property type="evidence" value="ECO:0007669"/>
    <property type="project" value="InterPro"/>
</dbReference>
<evidence type="ECO:0000313" key="11">
    <source>
        <dbReference type="Proteomes" id="UP001180020"/>
    </source>
</evidence>
<dbReference type="EMBL" id="JAUJYO010000015">
    <property type="protein sequence ID" value="KAK1296493.1"/>
    <property type="molecule type" value="Genomic_DNA"/>
</dbReference>
<evidence type="ECO:0000259" key="9">
    <source>
        <dbReference type="Pfam" id="PF17766"/>
    </source>
</evidence>
<dbReference type="InterPro" id="IPR041469">
    <property type="entry name" value="Subtilisin-like_FN3"/>
</dbReference>
<comment type="similarity">
    <text evidence="1 6">Belongs to the peptidase S8 family.</text>
</comment>
<evidence type="ECO:0000259" key="7">
    <source>
        <dbReference type="Pfam" id="PF00082"/>
    </source>
</evidence>
<dbReference type="PROSITE" id="PS00138">
    <property type="entry name" value="SUBTILASE_SER"/>
    <property type="match status" value="1"/>
</dbReference>
<dbReference type="SUPFAM" id="SSF52743">
    <property type="entry name" value="Subtilisin-like"/>
    <property type="match status" value="2"/>
</dbReference>
<comment type="caution">
    <text evidence="6">Lacks conserved residue(s) required for the propagation of feature annotation.</text>
</comment>
<evidence type="ECO:0000259" key="8">
    <source>
        <dbReference type="Pfam" id="PF02225"/>
    </source>
</evidence>
<proteinExistence type="inferred from homology"/>
<evidence type="ECO:0000256" key="2">
    <source>
        <dbReference type="ARBA" id="ARBA00022670"/>
    </source>
</evidence>
<organism evidence="10 11">
    <name type="scientific">Acorus calamus</name>
    <name type="common">Sweet flag</name>
    <dbReference type="NCBI Taxonomy" id="4465"/>
    <lineage>
        <taxon>Eukaryota</taxon>
        <taxon>Viridiplantae</taxon>
        <taxon>Streptophyta</taxon>
        <taxon>Embryophyta</taxon>
        <taxon>Tracheophyta</taxon>
        <taxon>Spermatophyta</taxon>
        <taxon>Magnoliopsida</taxon>
        <taxon>Liliopsida</taxon>
        <taxon>Acoraceae</taxon>
        <taxon>Acorus</taxon>
    </lineage>
</organism>
<dbReference type="Pfam" id="PF02225">
    <property type="entry name" value="PA"/>
    <property type="match status" value="1"/>
</dbReference>
<dbReference type="InterPro" id="IPR036852">
    <property type="entry name" value="Peptidase_S8/S53_dom_sf"/>
</dbReference>
<dbReference type="Pfam" id="PF17766">
    <property type="entry name" value="fn3_6"/>
    <property type="match status" value="1"/>
</dbReference>
<reference evidence="10" key="2">
    <citation type="submission" date="2023-06" db="EMBL/GenBank/DDBJ databases">
        <authorList>
            <person name="Ma L."/>
            <person name="Liu K.-W."/>
            <person name="Li Z."/>
            <person name="Hsiao Y.-Y."/>
            <person name="Qi Y."/>
            <person name="Fu T."/>
            <person name="Tang G."/>
            <person name="Zhang D."/>
            <person name="Sun W.-H."/>
            <person name="Liu D.-K."/>
            <person name="Li Y."/>
            <person name="Chen G.-Z."/>
            <person name="Liu X.-D."/>
            <person name="Liao X.-Y."/>
            <person name="Jiang Y.-T."/>
            <person name="Yu X."/>
            <person name="Hao Y."/>
            <person name="Huang J."/>
            <person name="Zhao X.-W."/>
            <person name="Ke S."/>
            <person name="Chen Y.-Y."/>
            <person name="Wu W.-L."/>
            <person name="Hsu J.-L."/>
            <person name="Lin Y.-F."/>
            <person name="Huang M.-D."/>
            <person name="Li C.-Y."/>
            <person name="Huang L."/>
            <person name="Wang Z.-W."/>
            <person name="Zhao X."/>
            <person name="Zhong W.-Y."/>
            <person name="Peng D.-H."/>
            <person name="Ahmad S."/>
            <person name="Lan S."/>
            <person name="Zhang J.-S."/>
            <person name="Tsai W.-C."/>
            <person name="Van De Peer Y."/>
            <person name="Liu Z.-J."/>
        </authorList>
    </citation>
    <scope>NUCLEOTIDE SEQUENCE</scope>
    <source>
        <strain evidence="10">CP</strain>
        <tissue evidence="10">Leaves</tissue>
    </source>
</reference>
<evidence type="ECO:0000256" key="4">
    <source>
        <dbReference type="ARBA" id="ARBA00022801"/>
    </source>
</evidence>
<accession>A0AAV9D7R5</accession>
<dbReference type="PROSITE" id="PS51892">
    <property type="entry name" value="SUBTILASE"/>
    <property type="match status" value="1"/>
</dbReference>
<keyword evidence="11" id="KW-1185">Reference proteome</keyword>
<keyword evidence="5" id="KW-0720">Serine protease</keyword>
<evidence type="ECO:0000256" key="1">
    <source>
        <dbReference type="ARBA" id="ARBA00011073"/>
    </source>
</evidence>
<sequence length="650" mass="70862">MKGQSIADKHLEEKQYPVIDSASIKKPNVTIIDARYCLADTLDMSKVKGKIVVCMVGGDSPIVFAEEINKAGGVGMILANDVDTAGDLIVDPYMSPATEITYDGGVALYNYINSTKNPTAYITPPKTMLNTKPAPLIAAFSSRGPNYITPEILKPDITAPGVNIIAAYTPEAAPSDDDPTDLRRVNYNIISGTSMSTPHVAGVVGLLKTLYPHWSPAMIQSAIMTTATIKDNTGAPIKNSSLLEANPYDYGSGHIRPNHAMRPGLVYDLTVDDHLNFLCAMNYNSTKIKLFTNKPFTCPKTPLKPYNLNYPSITITYTTTPINVTRTLKNVGPPGTYTVEVKAPKDISVKVEPSMLVFDHYGEEKSFTVSFEYLKGKVVSDDGDVVFGGLTYIVYLGVHKHGKDATSLDHELATNSHYELLGSVLGSKDKAKDAIIYSYNKFINGFSAVLEEEEANAMAENPNVVSVFPDGKARLLLMTHSWDFVGLERGGQVPEDSLWLKSRFGENTIIATLDTGVWPESESFQMEGWDLCHLAGRDLAKTLPKKQEESHATGLYTLQICDMKLIGAKYYYKGFAESEPIDPSLLSARYSEGHGTHTLSTAAGRFVPGANTFGFAKGTAKATKKRAHLSKEVKECGVNSSDLLQANMQF</sequence>
<comment type="caution">
    <text evidence="10">The sequence shown here is derived from an EMBL/GenBank/DDBJ whole genome shotgun (WGS) entry which is preliminary data.</text>
</comment>
<evidence type="ECO:0000256" key="5">
    <source>
        <dbReference type="ARBA" id="ARBA00022825"/>
    </source>
</evidence>
<feature type="domain" description="PA" evidence="8">
    <location>
        <begin position="42"/>
        <end position="105"/>
    </location>
</feature>